<dbReference type="InterPro" id="IPR036869">
    <property type="entry name" value="J_dom_sf"/>
</dbReference>
<dbReference type="Pfam" id="PF00226">
    <property type="entry name" value="DnaJ"/>
    <property type="match status" value="1"/>
</dbReference>
<feature type="transmembrane region" description="Helical" evidence="2">
    <location>
        <begin position="192"/>
        <end position="215"/>
    </location>
</feature>
<dbReference type="SUPFAM" id="SSF46565">
    <property type="entry name" value="Chaperone J-domain"/>
    <property type="match status" value="1"/>
</dbReference>
<feature type="transmembrane region" description="Helical" evidence="2">
    <location>
        <begin position="345"/>
        <end position="363"/>
    </location>
</feature>
<dbReference type="InterPro" id="IPR018253">
    <property type="entry name" value="DnaJ_domain_CS"/>
</dbReference>
<dbReference type="STRING" id="216938.SHELI_v1c01150"/>
<evidence type="ECO:0000313" key="5">
    <source>
        <dbReference type="Proteomes" id="UP000094378"/>
    </source>
</evidence>
<feature type="transmembrane region" description="Helical" evidence="2">
    <location>
        <begin position="255"/>
        <end position="276"/>
    </location>
</feature>
<dbReference type="GO" id="GO:0036503">
    <property type="term" value="P:ERAD pathway"/>
    <property type="evidence" value="ECO:0007669"/>
    <property type="project" value="TreeGrafter"/>
</dbReference>
<feature type="transmembrane region" description="Helical" evidence="2">
    <location>
        <begin position="221"/>
        <end position="239"/>
    </location>
</feature>
<organism evidence="4 5">
    <name type="scientific">Spiroplasma helicoides</name>
    <dbReference type="NCBI Taxonomy" id="216938"/>
    <lineage>
        <taxon>Bacteria</taxon>
        <taxon>Bacillati</taxon>
        <taxon>Mycoplasmatota</taxon>
        <taxon>Mollicutes</taxon>
        <taxon>Entomoplasmatales</taxon>
        <taxon>Spiroplasmataceae</taxon>
        <taxon>Spiroplasma</taxon>
    </lineage>
</organism>
<keyword evidence="5" id="KW-1185">Reference proteome</keyword>
<dbReference type="Gene3D" id="1.10.287.110">
    <property type="entry name" value="DnaJ domain"/>
    <property type="match status" value="1"/>
</dbReference>
<proteinExistence type="predicted"/>
<keyword evidence="4" id="KW-0378">Hydrolase</keyword>
<feature type="transmembrane region" description="Helical" evidence="2">
    <location>
        <begin position="131"/>
        <end position="154"/>
    </location>
</feature>
<sequence length="414" mass="47216">METKDYYEILKLKKSCNSKQIKTSFIKLAKKHYPQNNKEKKLELSFVEIAEAYEILIDKEKRHIYDSYGLKGLYGEGFENYKTLSFNEAISILKGLTDNSSQKSFLDFQNKYYETSESFNFNGLNWKVDGIIFVTAGLFVPLFFSIIAVTLFGLKTNPSAQVVIQFVQIISVMLGFIVLFQKHRSIYLKQGYAWEFFYFVLPIVFILIASLLSALENNIKVMMLELIPKLILAIFIIVYDKRLVKKIKETFKNHLGSLVVTVIIGTIVMVGVSLFLTEIVETRLFKLGDSNNQNALIGVLNDPNAAKSTKIGYAILLMAYAVIVAPFVEEVVFRYCWFLNSSNKWFGLITSAIVFGFIHYGITGDYEHLLSYTWGGAVLGGVFVFTKGNTTHTWLMHFLNNLYSAITIFAFASW</sequence>
<protein>
    <submittedName>
        <fullName evidence="4">CAAX amino terminal membrane bound protease</fullName>
    </submittedName>
</protein>
<dbReference type="PANTHER" id="PTHR44360">
    <property type="entry name" value="DNAJ HOMOLOG SUBFAMILY B MEMBER 9"/>
    <property type="match status" value="1"/>
</dbReference>
<dbReference type="CDD" id="cd06257">
    <property type="entry name" value="DnaJ"/>
    <property type="match status" value="1"/>
</dbReference>
<dbReference type="PROSITE" id="PS50076">
    <property type="entry name" value="DNAJ_2"/>
    <property type="match status" value="1"/>
</dbReference>
<feature type="transmembrane region" description="Helical" evidence="2">
    <location>
        <begin position="393"/>
        <end position="412"/>
    </location>
</feature>
<feature type="transmembrane region" description="Helical" evidence="2">
    <location>
        <begin position="160"/>
        <end position="180"/>
    </location>
</feature>
<dbReference type="InterPro" id="IPR003675">
    <property type="entry name" value="Rce1/LyrA-like_dom"/>
</dbReference>
<dbReference type="GO" id="GO:0051087">
    <property type="term" value="F:protein-folding chaperone binding"/>
    <property type="evidence" value="ECO:0007669"/>
    <property type="project" value="TreeGrafter"/>
</dbReference>
<dbReference type="PANTHER" id="PTHR44360:SF1">
    <property type="entry name" value="DNAJ HOMOLOG SUBFAMILY B MEMBER 9"/>
    <property type="match status" value="1"/>
</dbReference>
<evidence type="ECO:0000259" key="3">
    <source>
        <dbReference type="PROSITE" id="PS50076"/>
    </source>
</evidence>
<dbReference type="PRINTS" id="PR00625">
    <property type="entry name" value="JDOMAIN"/>
</dbReference>
<dbReference type="GO" id="GO:0051787">
    <property type="term" value="F:misfolded protein binding"/>
    <property type="evidence" value="ECO:0007669"/>
    <property type="project" value="TreeGrafter"/>
</dbReference>
<dbReference type="KEGG" id="shj:SHELI_v1c01150"/>
<dbReference type="RefSeq" id="WP_069115850.1">
    <property type="nucleotide sequence ID" value="NZ_CP017015.1"/>
</dbReference>
<name>A0A1B3SJH6_9MOLU</name>
<dbReference type="AlphaFoldDB" id="A0A1B3SJH6"/>
<evidence type="ECO:0000256" key="1">
    <source>
        <dbReference type="ARBA" id="ARBA00023186"/>
    </source>
</evidence>
<keyword evidence="2" id="KW-0472">Membrane</keyword>
<dbReference type="EMBL" id="CP017015">
    <property type="protein sequence ID" value="AOG60070.1"/>
    <property type="molecule type" value="Genomic_DNA"/>
</dbReference>
<dbReference type="GO" id="GO:0080120">
    <property type="term" value="P:CAAX-box protein maturation"/>
    <property type="evidence" value="ECO:0007669"/>
    <property type="project" value="UniProtKB-ARBA"/>
</dbReference>
<dbReference type="Proteomes" id="UP000094378">
    <property type="component" value="Chromosome"/>
</dbReference>
<keyword evidence="1" id="KW-0143">Chaperone</keyword>
<dbReference type="InterPro" id="IPR001623">
    <property type="entry name" value="DnaJ_domain"/>
</dbReference>
<dbReference type="PROSITE" id="PS00636">
    <property type="entry name" value="DNAJ_1"/>
    <property type="match status" value="1"/>
</dbReference>
<accession>A0A1B3SJH6</accession>
<keyword evidence="4" id="KW-0645">Protease</keyword>
<feature type="transmembrane region" description="Helical" evidence="2">
    <location>
        <begin position="369"/>
        <end position="386"/>
    </location>
</feature>
<dbReference type="SMART" id="SM00271">
    <property type="entry name" value="DnaJ"/>
    <property type="match status" value="1"/>
</dbReference>
<gene>
    <name evidence="4" type="ORF">SHELI_v1c01150</name>
</gene>
<dbReference type="InterPro" id="IPR051948">
    <property type="entry name" value="Hsp70_co-chaperone_J-domain"/>
</dbReference>
<dbReference type="Pfam" id="PF02517">
    <property type="entry name" value="Rce1-like"/>
    <property type="match status" value="1"/>
</dbReference>
<reference evidence="4 5" key="1">
    <citation type="submission" date="2016-08" db="EMBL/GenBank/DDBJ databases">
        <title>Complete genome sequence of Spiroplasma helicoides TABS-2 (DSM 22551).</title>
        <authorList>
            <person name="Shen W.-Y."/>
            <person name="Lo W.-S."/>
            <person name="Lai Y.-C."/>
            <person name="Kuo C.-H."/>
        </authorList>
    </citation>
    <scope>NUCLEOTIDE SEQUENCE [LARGE SCALE GENOMIC DNA]</scope>
    <source>
        <strain evidence="4 5">TABS-2</strain>
    </source>
</reference>
<feature type="transmembrane region" description="Helical" evidence="2">
    <location>
        <begin position="311"/>
        <end position="333"/>
    </location>
</feature>
<evidence type="ECO:0000313" key="4">
    <source>
        <dbReference type="EMBL" id="AOG60070.1"/>
    </source>
</evidence>
<keyword evidence="2" id="KW-1133">Transmembrane helix</keyword>
<evidence type="ECO:0000256" key="2">
    <source>
        <dbReference type="SAM" id="Phobius"/>
    </source>
</evidence>
<feature type="domain" description="J" evidence="3">
    <location>
        <begin position="5"/>
        <end position="69"/>
    </location>
</feature>
<dbReference type="GO" id="GO:0004175">
    <property type="term" value="F:endopeptidase activity"/>
    <property type="evidence" value="ECO:0007669"/>
    <property type="project" value="UniProtKB-ARBA"/>
</dbReference>
<keyword evidence="2" id="KW-0812">Transmembrane</keyword>